<dbReference type="AlphaFoldDB" id="A0A5D4MDB8"/>
<dbReference type="PANTHER" id="PTHR30429">
    <property type="entry name" value="D-METHIONINE-BINDING LIPOPROTEIN METQ"/>
    <property type="match status" value="1"/>
</dbReference>
<reference evidence="9 10" key="1">
    <citation type="submission" date="2019-08" db="EMBL/GenBank/DDBJ databases">
        <title>Bacillus genomes from the desert of Cuatro Cienegas, Coahuila.</title>
        <authorList>
            <person name="Olmedo-Alvarez G."/>
        </authorList>
    </citation>
    <scope>NUCLEOTIDE SEQUENCE [LARGE SCALE GENOMIC DNA]</scope>
    <source>
        <strain evidence="9 10">CH128b_4D</strain>
    </source>
</reference>
<comment type="subcellular location">
    <subcellularLocation>
        <location evidence="1">Membrane</location>
        <topology evidence="1">Lipid-anchor</topology>
    </subcellularLocation>
</comment>
<evidence type="ECO:0000256" key="6">
    <source>
        <dbReference type="PIRNR" id="PIRNR002854"/>
    </source>
</evidence>
<gene>
    <name evidence="9" type="ORF">FZC84_11595</name>
</gene>
<keyword evidence="4" id="KW-0564">Palmitate</keyword>
<evidence type="ECO:0000256" key="7">
    <source>
        <dbReference type="PIRSR" id="PIRSR002854-1"/>
    </source>
</evidence>
<keyword evidence="3" id="KW-0472">Membrane</keyword>
<dbReference type="GO" id="GO:0016020">
    <property type="term" value="C:membrane"/>
    <property type="evidence" value="ECO:0007669"/>
    <property type="project" value="UniProtKB-SubCell"/>
</dbReference>
<sequence length="278" mass="30374">MKKTIAGLFTAASIFALAACGTADEGSQGSSGEELKEITVGASNIPHAEILEKAKPILEEEGIELNVDTYQDYVLPNEDLDSGDIDANYFQHIPYLESQIADHGFDFVNAGGIHIEPIGVYSKKYDSLEDLPEGATILMSNSVADHGRILTLLEEKGLITIKEGVEKTAATLEDIAENPKNFEFDYEYEAALLPQLYESEEGDAVVINSNYAIDSGLKPLEDSIAIEDKESPYVNVIAVNKGDEDNEAIQALVEVLRSEEIQDYILEEWDGAVVPVQE</sequence>
<feature type="chain" id="PRO_5039546593" description="Lipoprotein" evidence="8">
    <location>
        <begin position="19"/>
        <end position="278"/>
    </location>
</feature>
<keyword evidence="2 8" id="KW-0732">Signal</keyword>
<protein>
    <recommendedName>
        <fullName evidence="6">Lipoprotein</fullName>
    </recommendedName>
</protein>
<name>A0A5D4MDB8_9BACI</name>
<keyword evidence="5 6" id="KW-0449">Lipoprotein</keyword>
<evidence type="ECO:0000313" key="10">
    <source>
        <dbReference type="Proteomes" id="UP000325182"/>
    </source>
</evidence>
<dbReference type="Proteomes" id="UP000325182">
    <property type="component" value="Unassembled WGS sequence"/>
</dbReference>
<dbReference type="RefSeq" id="WP_113926778.1">
    <property type="nucleotide sequence ID" value="NZ_VTEG01000007.1"/>
</dbReference>
<dbReference type="Gene3D" id="3.40.190.10">
    <property type="entry name" value="Periplasmic binding protein-like II"/>
    <property type="match status" value="2"/>
</dbReference>
<dbReference type="CDD" id="cd13597">
    <property type="entry name" value="PBP2_lipoprotein_Tp32"/>
    <property type="match status" value="1"/>
</dbReference>
<proteinExistence type="inferred from homology"/>
<dbReference type="PROSITE" id="PS51257">
    <property type="entry name" value="PROKAR_LIPOPROTEIN"/>
    <property type="match status" value="1"/>
</dbReference>
<dbReference type="SUPFAM" id="SSF53850">
    <property type="entry name" value="Periplasmic binding protein-like II"/>
    <property type="match status" value="1"/>
</dbReference>
<evidence type="ECO:0000256" key="5">
    <source>
        <dbReference type="ARBA" id="ARBA00023288"/>
    </source>
</evidence>
<evidence type="ECO:0000256" key="3">
    <source>
        <dbReference type="ARBA" id="ARBA00023136"/>
    </source>
</evidence>
<evidence type="ECO:0000256" key="8">
    <source>
        <dbReference type="SAM" id="SignalP"/>
    </source>
</evidence>
<evidence type="ECO:0000256" key="1">
    <source>
        <dbReference type="ARBA" id="ARBA00004635"/>
    </source>
</evidence>
<dbReference type="EMBL" id="VTEG01000007">
    <property type="protein sequence ID" value="TYR99015.1"/>
    <property type="molecule type" value="Genomic_DNA"/>
</dbReference>
<comment type="similarity">
    <text evidence="6">Belongs to the nlpA lipoprotein family.</text>
</comment>
<accession>A0A5D4MDB8</accession>
<dbReference type="PIRSF" id="PIRSF002854">
    <property type="entry name" value="MetQ"/>
    <property type="match status" value="1"/>
</dbReference>
<evidence type="ECO:0000313" key="9">
    <source>
        <dbReference type="EMBL" id="TYR99015.1"/>
    </source>
</evidence>
<dbReference type="PANTHER" id="PTHR30429:SF0">
    <property type="entry name" value="METHIONINE-BINDING LIPOPROTEIN METQ"/>
    <property type="match status" value="1"/>
</dbReference>
<evidence type="ECO:0000256" key="2">
    <source>
        <dbReference type="ARBA" id="ARBA00022729"/>
    </source>
</evidence>
<dbReference type="Pfam" id="PF03180">
    <property type="entry name" value="Lipoprotein_9"/>
    <property type="match status" value="1"/>
</dbReference>
<dbReference type="InterPro" id="IPR004872">
    <property type="entry name" value="Lipoprotein_NlpA"/>
</dbReference>
<evidence type="ECO:0000256" key="4">
    <source>
        <dbReference type="ARBA" id="ARBA00023139"/>
    </source>
</evidence>
<organism evidence="9 10">
    <name type="scientific">Rossellomorea vietnamensis</name>
    <dbReference type="NCBI Taxonomy" id="218284"/>
    <lineage>
        <taxon>Bacteria</taxon>
        <taxon>Bacillati</taxon>
        <taxon>Bacillota</taxon>
        <taxon>Bacilli</taxon>
        <taxon>Bacillales</taxon>
        <taxon>Bacillaceae</taxon>
        <taxon>Rossellomorea</taxon>
    </lineage>
</organism>
<feature type="lipid moiety-binding region" description="S-diacylglycerol cysteine" evidence="7">
    <location>
        <position position="20"/>
    </location>
</feature>
<comment type="caution">
    <text evidence="9">The sequence shown here is derived from an EMBL/GenBank/DDBJ whole genome shotgun (WGS) entry which is preliminary data.</text>
</comment>
<feature type="signal peptide" evidence="8">
    <location>
        <begin position="1"/>
        <end position="18"/>
    </location>
</feature>